<name>A0AAV6TE08_9ARAC</name>
<comment type="caution">
    <text evidence="1">The sequence shown here is derived from an EMBL/GenBank/DDBJ whole genome shotgun (WGS) entry which is preliminary data.</text>
</comment>
<dbReference type="EMBL" id="JAFNEN010006323">
    <property type="protein sequence ID" value="KAG8156112.1"/>
    <property type="molecule type" value="Genomic_DNA"/>
</dbReference>
<feature type="non-terminal residue" evidence="1">
    <location>
        <position position="33"/>
    </location>
</feature>
<accession>A0AAV6TE08</accession>
<protein>
    <submittedName>
        <fullName evidence="1">Uncharacterized protein</fullName>
    </submittedName>
</protein>
<organism evidence="1 2">
    <name type="scientific">Oedothorax gibbosus</name>
    <dbReference type="NCBI Taxonomy" id="931172"/>
    <lineage>
        <taxon>Eukaryota</taxon>
        <taxon>Metazoa</taxon>
        <taxon>Ecdysozoa</taxon>
        <taxon>Arthropoda</taxon>
        <taxon>Chelicerata</taxon>
        <taxon>Arachnida</taxon>
        <taxon>Araneae</taxon>
        <taxon>Araneomorphae</taxon>
        <taxon>Entelegynae</taxon>
        <taxon>Araneoidea</taxon>
        <taxon>Linyphiidae</taxon>
        <taxon>Erigoninae</taxon>
        <taxon>Oedothorax</taxon>
    </lineage>
</organism>
<reference evidence="1 2" key="1">
    <citation type="journal article" date="2022" name="Nat. Ecol. Evol.">
        <title>A masculinizing supergene underlies an exaggerated male reproductive morph in a spider.</title>
        <authorList>
            <person name="Hendrickx F."/>
            <person name="De Corte Z."/>
            <person name="Sonet G."/>
            <person name="Van Belleghem S.M."/>
            <person name="Kostlbacher S."/>
            <person name="Vangestel C."/>
        </authorList>
    </citation>
    <scope>NUCLEOTIDE SEQUENCE [LARGE SCALE GENOMIC DNA]</scope>
    <source>
        <strain evidence="1">W744_W776</strain>
    </source>
</reference>
<gene>
    <name evidence="1" type="ORF">JTE90_006442</name>
</gene>
<evidence type="ECO:0000313" key="1">
    <source>
        <dbReference type="EMBL" id="KAG8156112.1"/>
    </source>
</evidence>
<dbReference type="AlphaFoldDB" id="A0AAV6TE08"/>
<dbReference type="Proteomes" id="UP000827092">
    <property type="component" value="Unassembled WGS sequence"/>
</dbReference>
<keyword evidence="2" id="KW-1185">Reference proteome</keyword>
<evidence type="ECO:0000313" key="2">
    <source>
        <dbReference type="Proteomes" id="UP000827092"/>
    </source>
</evidence>
<sequence length="33" mass="3508">MCAFRSERAGDGSLQQSPLTGVLPKVECEAHSC</sequence>
<proteinExistence type="predicted"/>